<dbReference type="AlphaFoldDB" id="A0AAW6BDI0"/>
<evidence type="ECO:0000313" key="1">
    <source>
        <dbReference type="EMBL" id="MDB6247616.1"/>
    </source>
</evidence>
<dbReference type="Proteomes" id="UP001141961">
    <property type="component" value="Unassembled WGS sequence"/>
</dbReference>
<protein>
    <recommendedName>
        <fullName evidence="3">Transposase</fullName>
    </recommendedName>
</protein>
<evidence type="ECO:0008006" key="3">
    <source>
        <dbReference type="Google" id="ProtNLM"/>
    </source>
</evidence>
<accession>A0AAW6BDI0</accession>
<dbReference type="EMBL" id="JAOTHD010000048">
    <property type="protein sequence ID" value="MDB6247616.1"/>
    <property type="molecule type" value="Genomic_DNA"/>
</dbReference>
<dbReference type="RefSeq" id="WP_162252730.1">
    <property type="nucleotide sequence ID" value="NZ_CP083726.1"/>
</dbReference>
<name>A0AAW6BDI0_LACAM</name>
<evidence type="ECO:0000313" key="2">
    <source>
        <dbReference type="Proteomes" id="UP001141961"/>
    </source>
</evidence>
<organism evidence="1 2">
    <name type="scientific">Lactobacillus amylovorus</name>
    <dbReference type="NCBI Taxonomy" id="1604"/>
    <lineage>
        <taxon>Bacteria</taxon>
        <taxon>Bacillati</taxon>
        <taxon>Bacillota</taxon>
        <taxon>Bacilli</taxon>
        <taxon>Lactobacillales</taxon>
        <taxon>Lactobacillaceae</taxon>
        <taxon>Lactobacillus</taxon>
    </lineage>
</organism>
<sequence length="49" mass="5800">MMKKLHTNILERLDLIIKETADHIHDFIDSKLLLPENANWMLLTMIVNL</sequence>
<gene>
    <name evidence="1" type="ORF">ODV14_10090</name>
</gene>
<proteinExistence type="predicted"/>
<reference evidence="1" key="1">
    <citation type="journal article" date="2022" name="Microorganisms">
        <title>Antibiotic Susceptibility, Resistance Gene Determinants and Corresponding Genomic Regions in Lactobacillus amylovorus Isolates Derived from Wild Boars and Domestic Pigs.</title>
        <authorList>
            <person name="Moravkova M."/>
            <person name="Kostovova I."/>
            <person name="Kavanova K."/>
            <person name="Pechar R."/>
            <person name="Stanek S."/>
            <person name="Brychta A."/>
            <person name="Zeman M."/>
            <person name="Kubasova T."/>
        </authorList>
    </citation>
    <scope>NUCLEOTIDE SEQUENCE</scope>
    <source>
        <strain evidence="1">M597B</strain>
    </source>
</reference>
<reference evidence="1" key="2">
    <citation type="submission" date="2022-10" db="EMBL/GenBank/DDBJ databases">
        <authorList>
            <person name="Kostovova I."/>
            <person name="Moravkova M."/>
            <person name="Pechar R."/>
        </authorList>
    </citation>
    <scope>NUCLEOTIDE SEQUENCE</scope>
    <source>
        <strain evidence="1">M597B</strain>
    </source>
</reference>
<comment type="caution">
    <text evidence="1">The sequence shown here is derived from an EMBL/GenBank/DDBJ whole genome shotgun (WGS) entry which is preliminary data.</text>
</comment>